<dbReference type="PANTHER" id="PTHR30537:SF5">
    <property type="entry name" value="HTH-TYPE TRANSCRIPTIONAL ACTIVATOR TTDR-RELATED"/>
    <property type="match status" value="1"/>
</dbReference>
<proteinExistence type="inferred from homology"/>
<protein>
    <submittedName>
        <fullName evidence="6">LysR family transcriptional regulator</fullName>
    </submittedName>
</protein>
<dbReference type="InterPro" id="IPR036388">
    <property type="entry name" value="WH-like_DNA-bd_sf"/>
</dbReference>
<keyword evidence="4" id="KW-0804">Transcription</keyword>
<dbReference type="InterPro" id="IPR058163">
    <property type="entry name" value="LysR-type_TF_proteobact-type"/>
</dbReference>
<dbReference type="PROSITE" id="PS50931">
    <property type="entry name" value="HTH_LYSR"/>
    <property type="match status" value="1"/>
</dbReference>
<dbReference type="Pfam" id="PF00126">
    <property type="entry name" value="HTH_1"/>
    <property type="match status" value="1"/>
</dbReference>
<dbReference type="CDD" id="cd08422">
    <property type="entry name" value="PBP2_CrgA_like"/>
    <property type="match status" value="1"/>
</dbReference>
<accession>A0AA41ZEG7</accession>
<dbReference type="EMBL" id="JAPIVE010000001">
    <property type="protein sequence ID" value="MCX2523332.1"/>
    <property type="molecule type" value="Genomic_DNA"/>
</dbReference>
<reference evidence="6" key="1">
    <citation type="submission" date="2022-11" db="EMBL/GenBank/DDBJ databases">
        <title>Larsenimonas rhizosphaerae sp. nov., isolated from a tidal mudflat.</title>
        <authorList>
            <person name="Lee S.D."/>
            <person name="Kim I.S."/>
        </authorList>
    </citation>
    <scope>NUCLEOTIDE SEQUENCE</scope>
    <source>
        <strain evidence="6">GH2-1</strain>
    </source>
</reference>
<evidence type="ECO:0000313" key="7">
    <source>
        <dbReference type="Proteomes" id="UP001165678"/>
    </source>
</evidence>
<dbReference type="PANTHER" id="PTHR30537">
    <property type="entry name" value="HTH-TYPE TRANSCRIPTIONAL REGULATOR"/>
    <property type="match status" value="1"/>
</dbReference>
<organism evidence="6 7">
    <name type="scientific">Larsenimonas rhizosphaerae</name>
    <dbReference type="NCBI Taxonomy" id="2944682"/>
    <lineage>
        <taxon>Bacteria</taxon>
        <taxon>Pseudomonadati</taxon>
        <taxon>Pseudomonadota</taxon>
        <taxon>Gammaproteobacteria</taxon>
        <taxon>Oceanospirillales</taxon>
        <taxon>Halomonadaceae</taxon>
        <taxon>Larsenimonas</taxon>
    </lineage>
</organism>
<feature type="domain" description="HTH lysR-type" evidence="5">
    <location>
        <begin position="1"/>
        <end position="58"/>
    </location>
</feature>
<dbReference type="AlphaFoldDB" id="A0AA41ZEG7"/>
<dbReference type="FunFam" id="1.10.10.10:FF:000001">
    <property type="entry name" value="LysR family transcriptional regulator"/>
    <property type="match status" value="1"/>
</dbReference>
<evidence type="ECO:0000313" key="6">
    <source>
        <dbReference type="EMBL" id="MCX2523332.1"/>
    </source>
</evidence>
<gene>
    <name evidence="6" type="ORF">OQ287_03685</name>
</gene>
<comment type="caution">
    <text evidence="6">The sequence shown here is derived from an EMBL/GenBank/DDBJ whole genome shotgun (WGS) entry which is preliminary data.</text>
</comment>
<dbReference type="InterPro" id="IPR005119">
    <property type="entry name" value="LysR_subst-bd"/>
</dbReference>
<dbReference type="SUPFAM" id="SSF53850">
    <property type="entry name" value="Periplasmic binding protein-like II"/>
    <property type="match status" value="1"/>
</dbReference>
<evidence type="ECO:0000256" key="3">
    <source>
        <dbReference type="ARBA" id="ARBA00023125"/>
    </source>
</evidence>
<evidence type="ECO:0000256" key="4">
    <source>
        <dbReference type="ARBA" id="ARBA00023163"/>
    </source>
</evidence>
<dbReference type="Pfam" id="PF03466">
    <property type="entry name" value="LysR_substrate"/>
    <property type="match status" value="1"/>
</dbReference>
<dbReference type="RefSeq" id="WP_265895623.1">
    <property type="nucleotide sequence ID" value="NZ_JAPIVE010000001.1"/>
</dbReference>
<keyword evidence="7" id="KW-1185">Reference proteome</keyword>
<dbReference type="GO" id="GO:0003700">
    <property type="term" value="F:DNA-binding transcription factor activity"/>
    <property type="evidence" value="ECO:0007669"/>
    <property type="project" value="InterPro"/>
</dbReference>
<dbReference type="Proteomes" id="UP001165678">
    <property type="component" value="Unassembled WGS sequence"/>
</dbReference>
<evidence type="ECO:0000259" key="5">
    <source>
        <dbReference type="PROSITE" id="PS50931"/>
    </source>
</evidence>
<dbReference type="InterPro" id="IPR000847">
    <property type="entry name" value="LysR_HTH_N"/>
</dbReference>
<dbReference type="InterPro" id="IPR036390">
    <property type="entry name" value="WH_DNA-bd_sf"/>
</dbReference>
<dbReference type="Gene3D" id="3.40.190.290">
    <property type="match status" value="1"/>
</dbReference>
<name>A0AA41ZEG7_9GAMM</name>
<sequence>MNLDHLKLFVAVAEQESILAASKMLDIPNSTLSRQIKNLEGQLGQQLVLRSTRHLRLTAEGRALYERARPLVAALSDIGHEVKSRHGRLSGTLTVAIPSEFCVTWLNRGIAEFSRQHPELALECITSMAPLDPVRRDVHVSIAYHRGDRQSSNMVVRPLLSLASSVVATPELLAQYAAPSRISELAELPCISTLTALKSNPWVFIDDKGQAVSLKLPSRYKVDSSQMLISGALAGIGFAIIPTAFCASHLASGELVELTLDCQPAPLDIVAIYPNRNSISVRARAFVDMVKTELRDKALA</sequence>
<dbReference type="SUPFAM" id="SSF46785">
    <property type="entry name" value="Winged helix' DNA-binding domain"/>
    <property type="match status" value="1"/>
</dbReference>
<evidence type="ECO:0000256" key="2">
    <source>
        <dbReference type="ARBA" id="ARBA00023015"/>
    </source>
</evidence>
<keyword evidence="3" id="KW-0238">DNA-binding</keyword>
<dbReference type="Gene3D" id="1.10.10.10">
    <property type="entry name" value="Winged helix-like DNA-binding domain superfamily/Winged helix DNA-binding domain"/>
    <property type="match status" value="1"/>
</dbReference>
<comment type="similarity">
    <text evidence="1">Belongs to the LysR transcriptional regulatory family.</text>
</comment>
<keyword evidence="2" id="KW-0805">Transcription regulation</keyword>
<dbReference type="GO" id="GO:0003677">
    <property type="term" value="F:DNA binding"/>
    <property type="evidence" value="ECO:0007669"/>
    <property type="project" value="UniProtKB-KW"/>
</dbReference>
<evidence type="ECO:0000256" key="1">
    <source>
        <dbReference type="ARBA" id="ARBA00009437"/>
    </source>
</evidence>